<dbReference type="Proteomes" id="UP000765509">
    <property type="component" value="Unassembled WGS sequence"/>
</dbReference>
<dbReference type="PANTHER" id="PTHR46579:SF1">
    <property type="entry name" value="F5_8 TYPE C DOMAIN-CONTAINING PROTEIN"/>
    <property type="match status" value="1"/>
</dbReference>
<gene>
    <name evidence="2" type="ORF">O181_082472</name>
</gene>
<feature type="non-terminal residue" evidence="2">
    <location>
        <position position="1"/>
    </location>
</feature>
<sequence>MSIELCTCPKCKTNITANFNGSIQQGLLVDCSTWQQHWAKLASEPEARTIEKLFPKLVLAKAYPQKSESNVEDVEATDVVRNRDSQIITALLSFMMWLYLSCGLRKSSCQKARDNLTHIIQLMSTNQGSNSSLETRLPCDIRTVIKHLKLEVPLEKFVCCTQCYSLYNVETAPKECTYQATFKSARCGAELFCISKFKPLPHIQFPTKQLEISTKKNKYPHIQLPNLPRLKIPYATFIAQPLLTWITWLLNRTGIEDAIEQWVDKLSAAEPGLVCDVAQGEVWKKLFQKHNTDSDLHLGFSLFIDWFNPAGNKASGKQTAMGIIALNCLNIPPRLRNQPQYTCLAGMIPSPNQPDINTMNNLLMPLVTEIAKLNHGVMIFTSKHPKGCKVVIKLVNLIGDIVANHKVAGFKSHAARKFCSWCEVEDHERGNLELGRLRSGHEVVKLAVKWKELASSSLQDQLAKKTGVRWSELNGLSYWDPVVNVPLGVMHNWYEGVLQHHFRYRWGFDMLDVRRQMLKASTEESEDSENYASSDGMELDDEEGMQSKGGYLSEEIKAKIKRQIQEVILPKGVTHIPGKVGLAGNGKLKESEWQALFSIYIPLAILQVFWDMGPSKYNLLINTGALIQCTSILGAAAIRKEDLLQFQQTYNMYQKTSKFLFQNLCVTPNHHYAMHYPDQLRWWGPMMGVSEFSGEQLVGICQKFKINGLDGMMEESIMNKFGQMQRMEEHWTQEKEKGDSQNHKEENCHIQERKELDDNTYMDLLDYLRDGNPGLKNYQQLPHTNHKKILRNYVIDLKSVVWKMGLKVTAEKPNNMIFWQQEGQICFAKVLHLFDSQRPDLQQGPVALVHPMKNVEPNTNKLEELQSFLISWEINHLEATH</sequence>
<evidence type="ECO:0000313" key="2">
    <source>
        <dbReference type="EMBL" id="MBW0542757.1"/>
    </source>
</evidence>
<reference evidence="2" key="1">
    <citation type="submission" date="2021-03" db="EMBL/GenBank/DDBJ databases">
        <title>Draft genome sequence of rust myrtle Austropuccinia psidii MF-1, a brazilian biotype.</title>
        <authorList>
            <person name="Quecine M.C."/>
            <person name="Pachon D.M.R."/>
            <person name="Bonatelli M.L."/>
            <person name="Correr F.H."/>
            <person name="Franceschini L.M."/>
            <person name="Leite T.F."/>
            <person name="Margarido G.R.A."/>
            <person name="Almeida C.A."/>
            <person name="Ferrarezi J.A."/>
            <person name="Labate C.A."/>
        </authorList>
    </citation>
    <scope>NUCLEOTIDE SEQUENCE</scope>
    <source>
        <strain evidence="2">MF-1</strain>
    </source>
</reference>
<accession>A0A9Q3IJ91</accession>
<organism evidence="2 3">
    <name type="scientific">Austropuccinia psidii MF-1</name>
    <dbReference type="NCBI Taxonomy" id="1389203"/>
    <lineage>
        <taxon>Eukaryota</taxon>
        <taxon>Fungi</taxon>
        <taxon>Dikarya</taxon>
        <taxon>Basidiomycota</taxon>
        <taxon>Pucciniomycotina</taxon>
        <taxon>Pucciniomycetes</taxon>
        <taxon>Pucciniales</taxon>
        <taxon>Sphaerophragmiaceae</taxon>
        <taxon>Austropuccinia</taxon>
    </lineage>
</organism>
<keyword evidence="3" id="KW-1185">Reference proteome</keyword>
<name>A0A9Q3IJ91_9BASI</name>
<proteinExistence type="predicted"/>
<dbReference type="Pfam" id="PF02992">
    <property type="entry name" value="Transposase_21"/>
    <property type="match status" value="1"/>
</dbReference>
<feature type="region of interest" description="Disordered" evidence="1">
    <location>
        <begin position="521"/>
        <end position="545"/>
    </location>
</feature>
<evidence type="ECO:0000313" key="3">
    <source>
        <dbReference type="Proteomes" id="UP000765509"/>
    </source>
</evidence>
<dbReference type="EMBL" id="AVOT02047455">
    <property type="protein sequence ID" value="MBW0542757.1"/>
    <property type="molecule type" value="Genomic_DNA"/>
</dbReference>
<dbReference type="InterPro" id="IPR004242">
    <property type="entry name" value="Transposase_21"/>
</dbReference>
<dbReference type="PANTHER" id="PTHR46579">
    <property type="entry name" value="F5/8 TYPE C DOMAIN-CONTAINING PROTEIN-RELATED"/>
    <property type="match status" value="1"/>
</dbReference>
<evidence type="ECO:0000256" key="1">
    <source>
        <dbReference type="SAM" id="MobiDB-lite"/>
    </source>
</evidence>
<dbReference type="AlphaFoldDB" id="A0A9Q3IJ91"/>
<protein>
    <submittedName>
        <fullName evidence="2">Uncharacterized protein</fullName>
    </submittedName>
</protein>
<dbReference type="OrthoDB" id="2289822at2759"/>
<comment type="caution">
    <text evidence="2">The sequence shown here is derived from an EMBL/GenBank/DDBJ whole genome shotgun (WGS) entry which is preliminary data.</text>
</comment>